<name>A0ABS9J6F6_9FLAO</name>
<reference evidence="1 2" key="1">
    <citation type="submission" date="2021-01" db="EMBL/GenBank/DDBJ databases">
        <title>Genome sequencing of Joostella atrarenae M1-2 (= KCTC 23194).</title>
        <authorList>
            <person name="Zakaria M.R."/>
            <person name="Lam M.Q."/>
            <person name="Chong C.S."/>
        </authorList>
    </citation>
    <scope>NUCLEOTIDE SEQUENCE [LARGE SCALE GENOMIC DNA]</scope>
    <source>
        <strain evidence="1 2">M1-2</strain>
    </source>
</reference>
<accession>A0ABS9J6F6</accession>
<proteinExistence type="predicted"/>
<evidence type="ECO:0000313" key="1">
    <source>
        <dbReference type="EMBL" id="MCF8715988.1"/>
    </source>
</evidence>
<dbReference type="EMBL" id="JAETXX010000011">
    <property type="protein sequence ID" value="MCF8715988.1"/>
    <property type="molecule type" value="Genomic_DNA"/>
</dbReference>
<gene>
    <name evidence="1" type="ORF">JM658_14215</name>
</gene>
<comment type="caution">
    <text evidence="1">The sequence shown here is derived from an EMBL/GenBank/DDBJ whole genome shotgun (WGS) entry which is preliminary data.</text>
</comment>
<sequence>MKTLFEKLKLEHQKEILIINEPDGFAEQLAALVDIEIYQSLIQVNKMEFALVFVSTIKELENQVHTLHPKLKGDVVLWVAHPRKKSETLTTDITDDYDWHPLLNHRYEAVKNVKINNDWEAIRFRRSEYHKMS</sequence>
<protein>
    <submittedName>
        <fullName evidence="1">Uncharacterized protein</fullName>
    </submittedName>
</protein>
<dbReference type="Proteomes" id="UP000829517">
    <property type="component" value="Unassembled WGS sequence"/>
</dbReference>
<organism evidence="1 2">
    <name type="scientific">Joostella atrarenae</name>
    <dbReference type="NCBI Taxonomy" id="679257"/>
    <lineage>
        <taxon>Bacteria</taxon>
        <taxon>Pseudomonadati</taxon>
        <taxon>Bacteroidota</taxon>
        <taxon>Flavobacteriia</taxon>
        <taxon>Flavobacteriales</taxon>
        <taxon>Flavobacteriaceae</taxon>
        <taxon>Joostella</taxon>
    </lineage>
</organism>
<evidence type="ECO:0000313" key="2">
    <source>
        <dbReference type="Proteomes" id="UP000829517"/>
    </source>
</evidence>
<dbReference type="RefSeq" id="WP_236959953.1">
    <property type="nucleotide sequence ID" value="NZ_JAETXX010000011.1"/>
</dbReference>
<keyword evidence="2" id="KW-1185">Reference proteome</keyword>